<evidence type="ECO:0000256" key="5">
    <source>
        <dbReference type="ARBA" id="ARBA00023284"/>
    </source>
</evidence>
<dbReference type="SUPFAM" id="SSF52833">
    <property type="entry name" value="Thioredoxin-like"/>
    <property type="match status" value="1"/>
</dbReference>
<evidence type="ECO:0000259" key="6">
    <source>
        <dbReference type="PROSITE" id="PS51352"/>
    </source>
</evidence>
<evidence type="ECO:0000256" key="2">
    <source>
        <dbReference type="ARBA" id="ARBA00022748"/>
    </source>
</evidence>
<dbReference type="InterPro" id="IPR050553">
    <property type="entry name" value="Thioredoxin_ResA/DsbE_sf"/>
</dbReference>
<dbReference type="GO" id="GO:0017004">
    <property type="term" value="P:cytochrome complex assembly"/>
    <property type="evidence" value="ECO:0007669"/>
    <property type="project" value="UniProtKB-KW"/>
</dbReference>
<keyword evidence="4" id="KW-1015">Disulfide bond</keyword>
<comment type="subcellular location">
    <subcellularLocation>
        <location evidence="1">Cell envelope</location>
    </subcellularLocation>
</comment>
<dbReference type="NCBIfam" id="NF002854">
    <property type="entry name" value="PRK03147.1"/>
    <property type="match status" value="1"/>
</dbReference>
<keyword evidence="3" id="KW-0735">Signal-anchor</keyword>
<dbReference type="InterPro" id="IPR036249">
    <property type="entry name" value="Thioredoxin-like_sf"/>
</dbReference>
<dbReference type="Pfam" id="PF00578">
    <property type="entry name" value="AhpC-TSA"/>
    <property type="match status" value="1"/>
</dbReference>
<dbReference type="GO" id="GO:0030313">
    <property type="term" value="C:cell envelope"/>
    <property type="evidence" value="ECO:0007669"/>
    <property type="project" value="UniProtKB-SubCell"/>
</dbReference>
<evidence type="ECO:0000256" key="3">
    <source>
        <dbReference type="ARBA" id="ARBA00022968"/>
    </source>
</evidence>
<dbReference type="RefSeq" id="WP_188386583.1">
    <property type="nucleotide sequence ID" value="NZ_BMFK01000001.1"/>
</dbReference>
<evidence type="ECO:0000313" key="7">
    <source>
        <dbReference type="EMBL" id="GGE55189.1"/>
    </source>
</evidence>
<dbReference type="PANTHER" id="PTHR42852:SF6">
    <property type="entry name" value="THIOL:DISULFIDE INTERCHANGE PROTEIN DSBE"/>
    <property type="match status" value="1"/>
</dbReference>
<dbReference type="PROSITE" id="PS00194">
    <property type="entry name" value="THIOREDOXIN_1"/>
    <property type="match status" value="1"/>
</dbReference>
<dbReference type="PANTHER" id="PTHR42852">
    <property type="entry name" value="THIOL:DISULFIDE INTERCHANGE PROTEIN DSBE"/>
    <property type="match status" value="1"/>
</dbReference>
<name>A0A917AK50_9BACI</name>
<evidence type="ECO:0000256" key="4">
    <source>
        <dbReference type="ARBA" id="ARBA00023157"/>
    </source>
</evidence>
<keyword evidence="8" id="KW-1185">Reference proteome</keyword>
<dbReference type="InterPro" id="IPR013766">
    <property type="entry name" value="Thioredoxin_domain"/>
</dbReference>
<dbReference type="PROSITE" id="PS51352">
    <property type="entry name" value="THIOREDOXIN_2"/>
    <property type="match status" value="1"/>
</dbReference>
<dbReference type="Proteomes" id="UP000605259">
    <property type="component" value="Unassembled WGS sequence"/>
</dbReference>
<evidence type="ECO:0000313" key="8">
    <source>
        <dbReference type="Proteomes" id="UP000605259"/>
    </source>
</evidence>
<organism evidence="7 8">
    <name type="scientific">Priestia taiwanensis</name>
    <dbReference type="NCBI Taxonomy" id="1347902"/>
    <lineage>
        <taxon>Bacteria</taxon>
        <taxon>Bacillati</taxon>
        <taxon>Bacillota</taxon>
        <taxon>Bacilli</taxon>
        <taxon>Bacillales</taxon>
        <taxon>Bacillaceae</taxon>
        <taxon>Priestia</taxon>
    </lineage>
</organism>
<dbReference type="Gene3D" id="3.40.30.10">
    <property type="entry name" value="Glutaredoxin"/>
    <property type="match status" value="1"/>
</dbReference>
<protein>
    <submittedName>
        <fullName evidence="7">Thiol-disulfide oxidoreductase ResA</fullName>
    </submittedName>
</protein>
<gene>
    <name evidence="7" type="primary">resA</name>
    <name evidence="7" type="ORF">GCM10007140_01870</name>
</gene>
<dbReference type="GO" id="GO:0016491">
    <property type="term" value="F:oxidoreductase activity"/>
    <property type="evidence" value="ECO:0007669"/>
    <property type="project" value="InterPro"/>
</dbReference>
<proteinExistence type="predicted"/>
<reference evidence="7" key="2">
    <citation type="submission" date="2020-09" db="EMBL/GenBank/DDBJ databases">
        <authorList>
            <person name="Sun Q."/>
            <person name="Zhou Y."/>
        </authorList>
    </citation>
    <scope>NUCLEOTIDE SEQUENCE</scope>
    <source>
        <strain evidence="7">CGMCC 1.12698</strain>
    </source>
</reference>
<evidence type="ECO:0000256" key="1">
    <source>
        <dbReference type="ARBA" id="ARBA00004196"/>
    </source>
</evidence>
<keyword evidence="2" id="KW-0201">Cytochrome c-type biogenesis</keyword>
<comment type="caution">
    <text evidence="7">The sequence shown here is derived from an EMBL/GenBank/DDBJ whole genome shotgun (WGS) entry which is preliminary data.</text>
</comment>
<reference evidence="7" key="1">
    <citation type="journal article" date="2014" name="Int. J. Syst. Evol. Microbiol.">
        <title>Complete genome sequence of Corynebacterium casei LMG S-19264T (=DSM 44701T), isolated from a smear-ripened cheese.</title>
        <authorList>
            <consortium name="US DOE Joint Genome Institute (JGI-PGF)"/>
            <person name="Walter F."/>
            <person name="Albersmeier A."/>
            <person name="Kalinowski J."/>
            <person name="Ruckert C."/>
        </authorList>
    </citation>
    <scope>NUCLEOTIDE SEQUENCE</scope>
    <source>
        <strain evidence="7">CGMCC 1.12698</strain>
    </source>
</reference>
<keyword evidence="3" id="KW-0812">Transmembrane</keyword>
<dbReference type="AlphaFoldDB" id="A0A917AK50"/>
<dbReference type="InterPro" id="IPR000866">
    <property type="entry name" value="AhpC/TSA"/>
</dbReference>
<sequence length="175" mass="19902">MKKNRLIFRTIILLVLVGAVGYTLYQNFYTKKEETFTMGEVAPNFVLKDLNEKEISLEDYKGKGVVLNFWGSWCPPCKEEMPALNNLHKKYKDKGVEVLGVNAGDTPLVAQTFAEKMDLEFPSVMDTKGDVQRAYKVVPLPTTFLIDSDGKVVRMITGIKTEAEFEEYFKEIMPS</sequence>
<accession>A0A917AK50</accession>
<dbReference type="InterPro" id="IPR017937">
    <property type="entry name" value="Thioredoxin_CS"/>
</dbReference>
<keyword evidence="5" id="KW-0676">Redox-active center</keyword>
<dbReference type="GO" id="GO:0016209">
    <property type="term" value="F:antioxidant activity"/>
    <property type="evidence" value="ECO:0007669"/>
    <property type="project" value="InterPro"/>
</dbReference>
<feature type="domain" description="Thioredoxin" evidence="6">
    <location>
        <begin position="36"/>
        <end position="174"/>
    </location>
</feature>
<dbReference type="EMBL" id="BMFK01000001">
    <property type="protein sequence ID" value="GGE55189.1"/>
    <property type="molecule type" value="Genomic_DNA"/>
</dbReference>
<dbReference type="CDD" id="cd02966">
    <property type="entry name" value="TlpA_like_family"/>
    <property type="match status" value="1"/>
</dbReference>